<dbReference type="PROSITE" id="PS51084">
    <property type="entry name" value="HIT_2"/>
    <property type="match status" value="1"/>
</dbReference>
<proteinExistence type="predicted"/>
<reference evidence="3" key="1">
    <citation type="journal article" date="2014" name="Int. J. Syst. Evol. Microbiol.">
        <title>Complete genome sequence of Corynebacterium casei LMG S-19264T (=DSM 44701T), isolated from a smear-ripened cheese.</title>
        <authorList>
            <consortium name="US DOE Joint Genome Institute (JGI-PGF)"/>
            <person name="Walter F."/>
            <person name="Albersmeier A."/>
            <person name="Kalinowski J."/>
            <person name="Ruckert C."/>
        </authorList>
    </citation>
    <scope>NUCLEOTIDE SEQUENCE</scope>
    <source>
        <strain evidence="3">JCM 19831</strain>
    </source>
</reference>
<keyword evidence="4" id="KW-1185">Reference proteome</keyword>
<dbReference type="EMBL" id="BMPI01000002">
    <property type="protein sequence ID" value="GGM05263.1"/>
    <property type="molecule type" value="Genomic_DNA"/>
</dbReference>
<evidence type="ECO:0000313" key="3">
    <source>
        <dbReference type="EMBL" id="GGM05263.1"/>
    </source>
</evidence>
<organism evidence="3 4">
    <name type="scientific">Dactylosporangium sucinum</name>
    <dbReference type="NCBI Taxonomy" id="1424081"/>
    <lineage>
        <taxon>Bacteria</taxon>
        <taxon>Bacillati</taxon>
        <taxon>Actinomycetota</taxon>
        <taxon>Actinomycetes</taxon>
        <taxon>Micromonosporales</taxon>
        <taxon>Micromonosporaceae</taxon>
        <taxon>Dactylosporangium</taxon>
    </lineage>
</organism>
<name>A0A917WGN1_9ACTN</name>
<reference evidence="3" key="2">
    <citation type="submission" date="2020-09" db="EMBL/GenBank/DDBJ databases">
        <authorList>
            <person name="Sun Q."/>
            <person name="Ohkuma M."/>
        </authorList>
    </citation>
    <scope>NUCLEOTIDE SEQUENCE</scope>
    <source>
        <strain evidence="3">JCM 19831</strain>
    </source>
</reference>
<sequence length="220" mass="24587">MSRHPHRWPAVDDDCLFCSVNHESDEALEWYDRPIVREPGVGVAITALGSFVPGYLLVAPAWHLSSVQGLPMSVVSGFIDFLTQVVDHVEAAFGPCTVFEHGSCRSSERRRSACLTHAHAHVIPGRYSLGSLRLPVRVFDDFAAFAALPVQDRLDGYLMYREPDGPVCYAEDLGVSQYFRRHIAATLGAADDWDYAVFPHWDNMRLSIRELMSTPTRIGI</sequence>
<accession>A0A917WGN1</accession>
<dbReference type="AlphaFoldDB" id="A0A917WGN1"/>
<dbReference type="GO" id="GO:0003824">
    <property type="term" value="F:catalytic activity"/>
    <property type="evidence" value="ECO:0007669"/>
    <property type="project" value="InterPro"/>
</dbReference>
<protein>
    <recommendedName>
        <fullName evidence="2">HIT domain-containing protein</fullName>
    </recommendedName>
</protein>
<dbReference type="Gene3D" id="3.30.428.10">
    <property type="entry name" value="HIT-like"/>
    <property type="match status" value="1"/>
</dbReference>
<dbReference type="Proteomes" id="UP000642070">
    <property type="component" value="Unassembled WGS sequence"/>
</dbReference>
<dbReference type="InterPro" id="IPR011146">
    <property type="entry name" value="HIT-like"/>
</dbReference>
<dbReference type="SUPFAM" id="SSF54197">
    <property type="entry name" value="HIT-like"/>
    <property type="match status" value="1"/>
</dbReference>
<dbReference type="InterPro" id="IPR036265">
    <property type="entry name" value="HIT-like_sf"/>
</dbReference>
<evidence type="ECO:0000256" key="1">
    <source>
        <dbReference type="PROSITE-ProRule" id="PRU00464"/>
    </source>
</evidence>
<comment type="caution">
    <text evidence="3">The sequence shown here is derived from an EMBL/GenBank/DDBJ whole genome shotgun (WGS) entry which is preliminary data.</text>
</comment>
<evidence type="ECO:0000313" key="4">
    <source>
        <dbReference type="Proteomes" id="UP000642070"/>
    </source>
</evidence>
<feature type="domain" description="HIT" evidence="2">
    <location>
        <begin position="16"/>
        <end position="134"/>
    </location>
</feature>
<feature type="short sequence motif" description="Histidine triad motif" evidence="1">
    <location>
        <begin position="117"/>
        <end position="121"/>
    </location>
</feature>
<gene>
    <name evidence="3" type="ORF">GCM10007977_002980</name>
</gene>
<evidence type="ECO:0000259" key="2">
    <source>
        <dbReference type="PROSITE" id="PS51084"/>
    </source>
</evidence>